<dbReference type="Proteomes" id="UP001482520">
    <property type="component" value="Unassembled WGS sequence"/>
</dbReference>
<dbReference type="PROSITE" id="PS51257">
    <property type="entry name" value="PROKAR_LIPOPROTEIN"/>
    <property type="match status" value="1"/>
</dbReference>
<feature type="domain" description="DUF4333" evidence="2">
    <location>
        <begin position="48"/>
        <end position="108"/>
    </location>
</feature>
<comment type="caution">
    <text evidence="3">The sequence shown here is derived from an EMBL/GenBank/DDBJ whole genome shotgun (WGS) entry which is preliminary data.</text>
</comment>
<dbReference type="EMBL" id="JBEGDP010000008">
    <property type="protein sequence ID" value="MEQ7847440.1"/>
    <property type="molecule type" value="Genomic_DNA"/>
</dbReference>
<feature type="chain" id="PRO_5047300811" evidence="1">
    <location>
        <begin position="39"/>
        <end position="195"/>
    </location>
</feature>
<evidence type="ECO:0000256" key="1">
    <source>
        <dbReference type="SAM" id="SignalP"/>
    </source>
</evidence>
<name>A0ABV1NY43_9ACTN</name>
<protein>
    <submittedName>
        <fullName evidence="3">DUF4333 domain-containing protein</fullName>
    </submittedName>
</protein>
<proteinExistence type="predicted"/>
<evidence type="ECO:0000259" key="2">
    <source>
        <dbReference type="Pfam" id="PF14230"/>
    </source>
</evidence>
<keyword evidence="4" id="KW-1185">Reference proteome</keyword>
<dbReference type="InterPro" id="IPR025637">
    <property type="entry name" value="DUF4333"/>
</dbReference>
<organism evidence="3 4">
    <name type="scientific">Nocardioides kribbensis</name>
    <dbReference type="NCBI Taxonomy" id="305517"/>
    <lineage>
        <taxon>Bacteria</taxon>
        <taxon>Bacillati</taxon>
        <taxon>Actinomycetota</taxon>
        <taxon>Actinomycetes</taxon>
        <taxon>Propionibacteriales</taxon>
        <taxon>Nocardioidaceae</taxon>
        <taxon>Nocardioides</taxon>
    </lineage>
</organism>
<evidence type="ECO:0000313" key="3">
    <source>
        <dbReference type="EMBL" id="MEQ7847440.1"/>
    </source>
</evidence>
<accession>A0ABV1NY43</accession>
<feature type="signal peptide" evidence="1">
    <location>
        <begin position="1"/>
        <end position="38"/>
    </location>
</feature>
<keyword evidence="1" id="KW-0732">Signal</keyword>
<gene>
    <name evidence="3" type="ORF">V6R90_09140</name>
</gene>
<dbReference type="RefSeq" id="WP_349804456.1">
    <property type="nucleotide sequence ID" value="NZ_JBEGDP010000008.1"/>
</dbReference>
<evidence type="ECO:0000313" key="4">
    <source>
        <dbReference type="Proteomes" id="UP001482520"/>
    </source>
</evidence>
<sequence>MPRPTRQPSTSSPARRAGLALAAAVALLAAGCSGSVSAGTDTATDTASDPGTVAQEELETQVAGFITGADADTIDVACEGDLDAEEGASQECVATAEGDPQETNIRATVETVNEDDVDFSIDLYVTAAALADFVADYVEGQGITVDSVECSDDLSATPGDTSRCEIASPDGEGAVEATSTGNDGLQVIFDIVDAG</sequence>
<reference evidence="3 4" key="1">
    <citation type="submission" date="2024-02" db="EMBL/GenBank/DDBJ databases">
        <title>Full genome sequence of Nocardioides kribbensis.</title>
        <authorList>
            <person name="Poletto B.L."/>
            <person name="Silva G."/>
            <person name="Galante D."/>
            <person name="Campos K.R."/>
            <person name="Santos M.B.N."/>
            <person name="Sacchi C.T."/>
        </authorList>
    </citation>
    <scope>NUCLEOTIDE SEQUENCE [LARGE SCALE GENOMIC DNA]</scope>
    <source>
        <strain evidence="3 4">O4R</strain>
    </source>
</reference>
<dbReference type="Pfam" id="PF14230">
    <property type="entry name" value="DUF4333"/>
    <property type="match status" value="1"/>
</dbReference>